<keyword evidence="1" id="KW-0378">Hydrolase</keyword>
<dbReference type="GO" id="GO:0004252">
    <property type="term" value="F:serine-type endopeptidase activity"/>
    <property type="evidence" value="ECO:0007669"/>
    <property type="project" value="TreeGrafter"/>
</dbReference>
<gene>
    <name evidence="5" type="ORF">FHR33_001494</name>
</gene>
<comment type="caution">
    <text evidence="5">The sequence shown here is derived from an EMBL/GenBank/DDBJ whole genome shotgun (WGS) entry which is preliminary data.</text>
</comment>
<keyword evidence="6" id="KW-1185">Reference proteome</keyword>
<dbReference type="Gene3D" id="3.40.50.1820">
    <property type="entry name" value="alpha/beta hydrolase"/>
    <property type="match status" value="1"/>
</dbReference>
<dbReference type="GO" id="GO:0004177">
    <property type="term" value="F:aminopeptidase activity"/>
    <property type="evidence" value="ECO:0007669"/>
    <property type="project" value="UniProtKB-KW"/>
</dbReference>
<dbReference type="InterPro" id="IPR011659">
    <property type="entry name" value="WD40"/>
</dbReference>
<dbReference type="SUPFAM" id="SSF82171">
    <property type="entry name" value="DPP6 N-terminal domain-like"/>
    <property type="match status" value="1"/>
</dbReference>
<dbReference type="RefSeq" id="WP_183645197.1">
    <property type="nucleotide sequence ID" value="NZ_JACIBV010000001.1"/>
</dbReference>
<dbReference type="AlphaFoldDB" id="A0A7W5YPW7"/>
<dbReference type="GO" id="GO:0006508">
    <property type="term" value="P:proteolysis"/>
    <property type="evidence" value="ECO:0007669"/>
    <property type="project" value="InterPro"/>
</dbReference>
<proteinExistence type="predicted"/>
<dbReference type="PANTHER" id="PTHR42776">
    <property type="entry name" value="SERINE PEPTIDASE S9 FAMILY MEMBER"/>
    <property type="match status" value="1"/>
</dbReference>
<dbReference type="EMBL" id="JACIBV010000001">
    <property type="protein sequence ID" value="MBB3725634.1"/>
    <property type="molecule type" value="Genomic_DNA"/>
</dbReference>
<name>A0A7W5YPW7_9ACTN</name>
<dbReference type="InterPro" id="IPR029058">
    <property type="entry name" value="AB_hydrolase_fold"/>
</dbReference>
<feature type="region of interest" description="Disordered" evidence="3">
    <location>
        <begin position="47"/>
        <end position="70"/>
    </location>
</feature>
<keyword evidence="5" id="KW-0645">Protease</keyword>
<feature type="compositionally biased region" description="Basic and acidic residues" evidence="3">
    <location>
        <begin position="58"/>
        <end position="68"/>
    </location>
</feature>
<evidence type="ECO:0000259" key="4">
    <source>
        <dbReference type="Pfam" id="PF00326"/>
    </source>
</evidence>
<evidence type="ECO:0000256" key="3">
    <source>
        <dbReference type="SAM" id="MobiDB-lite"/>
    </source>
</evidence>
<sequence>MNELTPQLIVDGAVPLHSVISPDGRWVAYTVAAITREEQHPSSALWVAATDGSSPPRKLTEGRARDSNPRWAPDSASLFFESDRLTRGTAQLHRIPVDGGQARALTTWRSGIRDHLPLADGRRVAVMAEDPPSDEDERRKAERDDAKVWGQQVPYGRLRLLELDTGRSRVVDGLGDRHVVEVTQRPDGGPLAVLSRPTPELDPVSPTFELHVVDPETMKIQNLGQGALEASSPTWWSTDGSWHLCYLATTPPGPVGGRAVFDLAVPENDAAQEHHNLTSGMAMCPSGLAQVADGPPLALFADGLDTAIHRLDPGTRRFQPMSRLKGYAASLTAGRSGEAVAVLASTAYEPRNVHAGPPAGRLARLSDTRPELREIRWGTQERLSYHARDGLDLDGLLILPVGRSREDGPFPLITLVHGGPYARYADQFLLGTSPSAQWLATAGYAIFLPNPRGGEGHGHAFAAAVAGAVGTQEWTDITSGIDLLIADGIADPDRLGIGGWSHGGFMAAWAVGQTSRFKAAVMGAGISHWGMLVATGEWGIWDAGLGGSCGWEAAGPHRHDQLSPISYASKISTPVLILHGEDDTNVPVGQSTYFHRALRRFGVEHEFVVYPREGHSILERNHQLDVLRRTRAWFDRWLSTPAV</sequence>
<dbReference type="PANTHER" id="PTHR42776:SF27">
    <property type="entry name" value="DIPEPTIDYL PEPTIDASE FAMILY MEMBER 6"/>
    <property type="match status" value="1"/>
</dbReference>
<evidence type="ECO:0000313" key="6">
    <source>
        <dbReference type="Proteomes" id="UP000579945"/>
    </source>
</evidence>
<evidence type="ECO:0000313" key="5">
    <source>
        <dbReference type="EMBL" id="MBB3725634.1"/>
    </source>
</evidence>
<dbReference type="SUPFAM" id="SSF53474">
    <property type="entry name" value="alpha/beta-Hydrolases"/>
    <property type="match status" value="1"/>
</dbReference>
<organism evidence="5 6">
    <name type="scientific">Nonomuraea dietziae</name>
    <dbReference type="NCBI Taxonomy" id="65515"/>
    <lineage>
        <taxon>Bacteria</taxon>
        <taxon>Bacillati</taxon>
        <taxon>Actinomycetota</taxon>
        <taxon>Actinomycetes</taxon>
        <taxon>Streptosporangiales</taxon>
        <taxon>Streptosporangiaceae</taxon>
        <taxon>Nonomuraea</taxon>
    </lineage>
</organism>
<keyword evidence="5" id="KW-0031">Aminopeptidase</keyword>
<dbReference type="Pfam" id="PF07676">
    <property type="entry name" value="PD40"/>
    <property type="match status" value="1"/>
</dbReference>
<dbReference type="Gene3D" id="2.120.10.30">
    <property type="entry name" value="TolB, C-terminal domain"/>
    <property type="match status" value="1"/>
</dbReference>
<dbReference type="Proteomes" id="UP000579945">
    <property type="component" value="Unassembled WGS sequence"/>
</dbReference>
<evidence type="ECO:0000256" key="2">
    <source>
        <dbReference type="ARBA" id="ARBA00022825"/>
    </source>
</evidence>
<reference evidence="5 6" key="1">
    <citation type="submission" date="2020-08" db="EMBL/GenBank/DDBJ databases">
        <title>Sequencing the genomes of 1000 actinobacteria strains.</title>
        <authorList>
            <person name="Klenk H.-P."/>
        </authorList>
    </citation>
    <scope>NUCLEOTIDE SEQUENCE [LARGE SCALE GENOMIC DNA]</scope>
    <source>
        <strain evidence="5 6">DSM 44320</strain>
    </source>
</reference>
<feature type="domain" description="Peptidase S9 prolyl oligopeptidase catalytic" evidence="4">
    <location>
        <begin position="435"/>
        <end position="638"/>
    </location>
</feature>
<dbReference type="GeneID" id="95388045"/>
<protein>
    <submittedName>
        <fullName evidence="5">Dipeptidyl aminopeptidase/acylaminoacyl peptidase</fullName>
    </submittedName>
</protein>
<dbReference type="Pfam" id="PF00326">
    <property type="entry name" value="Peptidase_S9"/>
    <property type="match status" value="1"/>
</dbReference>
<keyword evidence="2" id="KW-0720">Serine protease</keyword>
<evidence type="ECO:0000256" key="1">
    <source>
        <dbReference type="ARBA" id="ARBA00022801"/>
    </source>
</evidence>
<dbReference type="InterPro" id="IPR001375">
    <property type="entry name" value="Peptidase_S9_cat"/>
</dbReference>
<dbReference type="InterPro" id="IPR011042">
    <property type="entry name" value="6-blade_b-propeller_TolB-like"/>
</dbReference>
<accession>A0A7W5YPW7</accession>